<evidence type="ECO:0000313" key="1">
    <source>
        <dbReference type="EMBL" id="KPZ21740.1"/>
    </source>
</evidence>
<dbReference type="PATRIC" id="fig|251703.9.peg.2318"/>
<gene>
    <name evidence="1" type="ORF">ALO40_200170</name>
</gene>
<protein>
    <submittedName>
        <fullName evidence="1">Plasmid stability protein StbB</fullName>
    </submittedName>
</protein>
<reference evidence="1 2" key="1">
    <citation type="submission" date="2015-09" db="EMBL/GenBank/DDBJ databases">
        <title>Genome announcement of multiple Pseudomonas syringae strains.</title>
        <authorList>
            <person name="Thakur S."/>
            <person name="Wang P.W."/>
            <person name="Gong Y."/>
            <person name="Weir B.S."/>
            <person name="Guttman D.S."/>
        </authorList>
    </citation>
    <scope>NUCLEOTIDE SEQUENCE [LARGE SCALE GENOMIC DNA]</scope>
    <source>
        <strain evidence="1 2">ICMP3963</strain>
    </source>
</reference>
<accession>A0A0Q0K517</accession>
<dbReference type="AlphaFoldDB" id="A0A0Q0K517"/>
<name>A0A0Q0K517_9PSED</name>
<dbReference type="Proteomes" id="UP000050317">
    <property type="component" value="Unassembled WGS sequence"/>
</dbReference>
<dbReference type="EMBL" id="LJRR01000094">
    <property type="protein sequence ID" value="KPZ21740.1"/>
    <property type="molecule type" value="Genomic_DNA"/>
</dbReference>
<organism evidence="1 2">
    <name type="scientific">Pseudomonas syringae pv. viburni</name>
    <dbReference type="NCBI Taxonomy" id="251703"/>
    <lineage>
        <taxon>Bacteria</taxon>
        <taxon>Pseudomonadati</taxon>
        <taxon>Pseudomonadota</taxon>
        <taxon>Gammaproteobacteria</taxon>
        <taxon>Pseudomonadales</taxon>
        <taxon>Pseudomonadaceae</taxon>
        <taxon>Pseudomonas</taxon>
    </lineage>
</organism>
<dbReference type="RefSeq" id="WP_044423154.1">
    <property type="nucleotide sequence ID" value="NZ_JYHK01000089.1"/>
</dbReference>
<proteinExistence type="predicted"/>
<sequence length="201" mass="22638">MTISVTIDSCAWNFFFDNEYDLCVELPPERFSLFITREVELELDQIPDESHGFDKRPLKEYIRNSIERRQVKTTCVFGFYCGESPDDPARYGGFGQGTFESDIERDWRQRENTQRYVIGASKGKTSVLRKNEADVSLAVASLSSVLITVDKKKDAKPGKKGPIHDAAINGGRVAYTDDFKSSGLTLADFIEKNFIEPNGTS</sequence>
<comment type="caution">
    <text evidence="1">The sequence shown here is derived from an EMBL/GenBank/DDBJ whole genome shotgun (WGS) entry which is preliminary data.</text>
</comment>
<evidence type="ECO:0000313" key="2">
    <source>
        <dbReference type="Proteomes" id="UP000050317"/>
    </source>
</evidence>